<gene>
    <name evidence="9" type="ORF">IAA86_07320</name>
</gene>
<dbReference type="PANTHER" id="PTHR43081">
    <property type="entry name" value="ADENYLATE CYCLASE, TERMINAL-DIFFERENTIATION SPECIFIC-RELATED"/>
    <property type="match status" value="1"/>
</dbReference>
<dbReference type="InterPro" id="IPR029787">
    <property type="entry name" value="Nucleotide_cyclase"/>
</dbReference>
<keyword evidence="4 7" id="KW-0812">Transmembrane</keyword>
<evidence type="ECO:0000256" key="3">
    <source>
        <dbReference type="ARBA" id="ARBA00022475"/>
    </source>
</evidence>
<dbReference type="GO" id="GO:0035556">
    <property type="term" value="P:intracellular signal transduction"/>
    <property type="evidence" value="ECO:0007669"/>
    <property type="project" value="InterPro"/>
</dbReference>
<dbReference type="SMART" id="SM01080">
    <property type="entry name" value="CHASE2"/>
    <property type="match status" value="1"/>
</dbReference>
<keyword evidence="3" id="KW-1003">Cell membrane</keyword>
<evidence type="ECO:0000256" key="4">
    <source>
        <dbReference type="ARBA" id="ARBA00022692"/>
    </source>
</evidence>
<organism evidence="9 10">
    <name type="scientific">Candidatus Galligastranaerophilus intestinavium</name>
    <dbReference type="NCBI Taxonomy" id="2840836"/>
    <lineage>
        <taxon>Bacteria</taxon>
        <taxon>Candidatus Galligastranaerophilus</taxon>
    </lineage>
</organism>
<evidence type="ECO:0000256" key="5">
    <source>
        <dbReference type="ARBA" id="ARBA00022989"/>
    </source>
</evidence>
<dbReference type="GO" id="GO:0030313">
    <property type="term" value="C:cell envelope"/>
    <property type="evidence" value="ECO:0007669"/>
    <property type="project" value="UniProtKB-SubCell"/>
</dbReference>
<sequence>MKIEQEKSLIILAFASVVIFFIIYIIGTSFFELKSYNFLVKTIAQNSKASDDIVLVVIDDKSLHQIGRWPWRRTKYGEIFEYLSNYTQAKQIGYDAIVVAPDVEHPESDKKFFNDIKNYDKLIAGVGFSNSEFKNVDEKLYEKMLFEKNGIIIEDQRNNKYKNPSSYKSFSTFQKDYLKNIKNLGSVNTSLDNDGYIRKIEQIINYKGKLYPSLGLLMYSKYTGINHFVLTDKYLLAKNNNYSLKMPITNELGGAYSNLYFYKTDEDGYSHQKVSASDIIKSLEAIKKGEKPQLNPEIFKDKIVFVGANANAQALQDIKRTPVSDTFSGVDIQATNLDNILNNEFYRSSSSLYNILNIILVFIVAFVLVCTLPIPMAILSCSCLMLIYLIFAFFMFAHKIAIGIIMPEIFILLAIGCAYSYRYLIEGKKKEKIQSAMGKYLSKDVMRNVVKNIDSVKLGGKRANVTVLFADIRGFTSISEKLSAEEVTRILNEYFTAIVPIIEQNKGILNKFMGDAVLAVFGEPIKNENHALSAIICADNMLKKVKQLQQKWLEEGKPKIEIGIGISTGEAFVGNIGSEERLEYTVIGDTVNTASRIENYNKVYRTKFLISQETFEQVQKYVDVIKIREVTIRGKEKKINIYEVLRLINV</sequence>
<name>A0A9D1JXT6_9BACT</name>
<feature type="transmembrane region" description="Helical" evidence="7">
    <location>
        <begin position="351"/>
        <end position="369"/>
    </location>
</feature>
<keyword evidence="6 7" id="KW-0472">Membrane</keyword>
<dbReference type="Proteomes" id="UP000886865">
    <property type="component" value="Unassembled WGS sequence"/>
</dbReference>
<feature type="transmembrane region" description="Helical" evidence="7">
    <location>
        <begin position="9"/>
        <end position="31"/>
    </location>
</feature>
<dbReference type="Pfam" id="PF05226">
    <property type="entry name" value="CHASE2"/>
    <property type="match status" value="1"/>
</dbReference>
<dbReference type="InterPro" id="IPR050697">
    <property type="entry name" value="Adenylyl/Guanylyl_Cyclase_3/4"/>
</dbReference>
<dbReference type="SMART" id="SM00044">
    <property type="entry name" value="CYCc"/>
    <property type="match status" value="1"/>
</dbReference>
<comment type="subcellular location">
    <subcellularLocation>
        <location evidence="1">Cell envelope</location>
    </subcellularLocation>
</comment>
<dbReference type="PANTHER" id="PTHR43081:SF1">
    <property type="entry name" value="ADENYLATE CYCLASE, TERMINAL-DIFFERENTIATION SPECIFIC"/>
    <property type="match status" value="1"/>
</dbReference>
<reference evidence="9" key="2">
    <citation type="journal article" date="2021" name="PeerJ">
        <title>Extensive microbial diversity within the chicken gut microbiome revealed by metagenomics and culture.</title>
        <authorList>
            <person name="Gilroy R."/>
            <person name="Ravi A."/>
            <person name="Getino M."/>
            <person name="Pursley I."/>
            <person name="Horton D.L."/>
            <person name="Alikhan N.F."/>
            <person name="Baker D."/>
            <person name="Gharbi K."/>
            <person name="Hall N."/>
            <person name="Watson M."/>
            <person name="Adriaenssens E.M."/>
            <person name="Foster-Nyarko E."/>
            <person name="Jarju S."/>
            <person name="Secka A."/>
            <person name="Antonio M."/>
            <person name="Oren A."/>
            <person name="Chaudhuri R.R."/>
            <person name="La Ragione R."/>
            <person name="Hildebrand F."/>
            <person name="Pallen M.J."/>
        </authorList>
    </citation>
    <scope>NUCLEOTIDE SEQUENCE</scope>
    <source>
        <strain evidence="9">CHK152-2871</strain>
    </source>
</reference>
<dbReference type="GO" id="GO:0006171">
    <property type="term" value="P:cAMP biosynthetic process"/>
    <property type="evidence" value="ECO:0007669"/>
    <property type="project" value="TreeGrafter"/>
</dbReference>
<dbReference type="InterPro" id="IPR007890">
    <property type="entry name" value="CHASE2"/>
</dbReference>
<dbReference type="AlphaFoldDB" id="A0A9D1JXT6"/>
<protein>
    <submittedName>
        <fullName evidence="9">Adenylate/guanylate cyclase domain-containing protein</fullName>
    </submittedName>
</protein>
<dbReference type="PROSITE" id="PS50125">
    <property type="entry name" value="GUANYLATE_CYCLASE_2"/>
    <property type="match status" value="1"/>
</dbReference>
<evidence type="ECO:0000256" key="2">
    <source>
        <dbReference type="ARBA" id="ARBA00005381"/>
    </source>
</evidence>
<feature type="domain" description="Guanylate cyclase" evidence="8">
    <location>
        <begin position="466"/>
        <end position="598"/>
    </location>
</feature>
<dbReference type="CDD" id="cd07302">
    <property type="entry name" value="CHD"/>
    <property type="match status" value="1"/>
</dbReference>
<feature type="transmembrane region" description="Helical" evidence="7">
    <location>
        <begin position="376"/>
        <end position="394"/>
    </location>
</feature>
<dbReference type="Pfam" id="PF00211">
    <property type="entry name" value="Guanylate_cyc"/>
    <property type="match status" value="1"/>
</dbReference>
<evidence type="ECO:0000256" key="7">
    <source>
        <dbReference type="SAM" id="Phobius"/>
    </source>
</evidence>
<feature type="transmembrane region" description="Helical" evidence="7">
    <location>
        <begin position="400"/>
        <end position="421"/>
    </location>
</feature>
<keyword evidence="5 7" id="KW-1133">Transmembrane helix</keyword>
<evidence type="ECO:0000256" key="1">
    <source>
        <dbReference type="ARBA" id="ARBA00004196"/>
    </source>
</evidence>
<dbReference type="FunFam" id="3.30.70.1230:FF:000016">
    <property type="entry name" value="Adenylate/guanylate cyclase domain-containing protein"/>
    <property type="match status" value="1"/>
</dbReference>
<evidence type="ECO:0000256" key="6">
    <source>
        <dbReference type="ARBA" id="ARBA00023136"/>
    </source>
</evidence>
<comment type="similarity">
    <text evidence="2">Belongs to the adenylyl cyclase class-3 family.</text>
</comment>
<comment type="caution">
    <text evidence="9">The sequence shown here is derived from an EMBL/GenBank/DDBJ whole genome shotgun (WGS) entry which is preliminary data.</text>
</comment>
<dbReference type="SUPFAM" id="SSF55073">
    <property type="entry name" value="Nucleotide cyclase"/>
    <property type="match status" value="1"/>
</dbReference>
<dbReference type="InterPro" id="IPR001054">
    <property type="entry name" value="A/G_cyclase"/>
</dbReference>
<evidence type="ECO:0000259" key="8">
    <source>
        <dbReference type="PROSITE" id="PS50125"/>
    </source>
</evidence>
<accession>A0A9D1JXT6</accession>
<evidence type="ECO:0000313" key="10">
    <source>
        <dbReference type="Proteomes" id="UP000886865"/>
    </source>
</evidence>
<dbReference type="GO" id="GO:0004016">
    <property type="term" value="F:adenylate cyclase activity"/>
    <property type="evidence" value="ECO:0007669"/>
    <property type="project" value="UniProtKB-ARBA"/>
</dbReference>
<evidence type="ECO:0000313" key="9">
    <source>
        <dbReference type="EMBL" id="HIS74814.1"/>
    </source>
</evidence>
<proteinExistence type="inferred from homology"/>
<dbReference type="EMBL" id="DVJQ01000062">
    <property type="protein sequence ID" value="HIS74814.1"/>
    <property type="molecule type" value="Genomic_DNA"/>
</dbReference>
<reference evidence="9" key="1">
    <citation type="submission" date="2020-10" db="EMBL/GenBank/DDBJ databases">
        <authorList>
            <person name="Gilroy R."/>
        </authorList>
    </citation>
    <scope>NUCLEOTIDE SEQUENCE</scope>
    <source>
        <strain evidence="9">CHK152-2871</strain>
    </source>
</reference>
<dbReference type="Gene3D" id="3.30.70.1230">
    <property type="entry name" value="Nucleotide cyclase"/>
    <property type="match status" value="1"/>
</dbReference>